<evidence type="ECO:0000313" key="1">
    <source>
        <dbReference type="EMBL" id="XDQ68300.1"/>
    </source>
</evidence>
<dbReference type="Pfam" id="PF15543">
    <property type="entry name" value="Ntox5"/>
    <property type="match status" value="1"/>
</dbReference>
<dbReference type="EMBL" id="CP163440">
    <property type="protein sequence ID" value="XDQ68300.1"/>
    <property type="molecule type" value="Genomic_DNA"/>
</dbReference>
<gene>
    <name evidence="1" type="ORF">AB5J50_49905</name>
</gene>
<sequence length="274" mass="29934">MFLSIRQGIREFERFLRTGQAAELGLEAARFAAPEMAQDLATLKNSYLRAIAGMGTVRAHARTLGLGERETSAFLRMWGERPTPMTAEQVAQEMDVWNTMRQQGLPSALSSAEEAAPVTLKASVLPHHSSKPAFMEAMRRRLLAQRASGKPSLLGFLLDADGQWQKGSFVARSGRPMHGRYALSDPDQQIVQAGHLQSHWYARAMSRRDYLMLEDADLNGVTGSAEAAGPVTSKPAVLIEDYPVDIPTARLWEAHGCLTPGTVSAAPVVERPAL</sequence>
<organism evidence="1">
    <name type="scientific">Streptomyces sp. R35</name>
    <dbReference type="NCBI Taxonomy" id="3238630"/>
    <lineage>
        <taxon>Bacteria</taxon>
        <taxon>Bacillati</taxon>
        <taxon>Actinomycetota</taxon>
        <taxon>Actinomycetes</taxon>
        <taxon>Kitasatosporales</taxon>
        <taxon>Streptomycetaceae</taxon>
        <taxon>Streptomyces</taxon>
    </lineage>
</organism>
<dbReference type="AlphaFoldDB" id="A0AB39SRD2"/>
<protein>
    <submittedName>
        <fullName evidence="1">Polymorphic toxin type 5 domain-containing protein</fullName>
    </submittedName>
</protein>
<proteinExistence type="predicted"/>
<dbReference type="InterPro" id="IPR032759">
    <property type="entry name" value="Ntox5"/>
</dbReference>
<dbReference type="RefSeq" id="WP_369265123.1">
    <property type="nucleotide sequence ID" value="NZ_CP163440.1"/>
</dbReference>
<reference evidence="1" key="1">
    <citation type="submission" date="2024-07" db="EMBL/GenBank/DDBJ databases">
        <authorList>
            <person name="Yu S.T."/>
        </authorList>
    </citation>
    <scope>NUCLEOTIDE SEQUENCE</scope>
    <source>
        <strain evidence="1">R35</strain>
    </source>
</reference>
<name>A0AB39SRD2_9ACTN</name>
<accession>A0AB39SRD2</accession>